<dbReference type="Pfam" id="PF25917">
    <property type="entry name" value="BSH_RND"/>
    <property type="match status" value="1"/>
</dbReference>
<evidence type="ECO:0000313" key="15">
    <source>
        <dbReference type="Proteomes" id="UP000003973"/>
    </source>
</evidence>
<evidence type="ECO:0000256" key="5">
    <source>
        <dbReference type="ARBA" id="ARBA00022519"/>
    </source>
</evidence>
<evidence type="ECO:0000256" key="7">
    <source>
        <dbReference type="SAM" id="Coils"/>
    </source>
</evidence>
<dbReference type="NCBIfam" id="TIGR01730">
    <property type="entry name" value="RND_mfp"/>
    <property type="match status" value="1"/>
</dbReference>
<accession>C3X436</accession>
<name>C3X436_9BURK</name>
<dbReference type="NCBIfam" id="NF008589">
    <property type="entry name" value="PRK11556.1"/>
    <property type="match status" value="1"/>
</dbReference>
<feature type="coiled-coil region" evidence="7">
    <location>
        <begin position="125"/>
        <end position="155"/>
    </location>
</feature>
<comment type="similarity">
    <text evidence="2">Belongs to the membrane fusion protein (MFP) (TC 8.A.1) family.</text>
</comment>
<keyword evidence="3" id="KW-0813">Transport</keyword>
<gene>
    <name evidence="14" type="ORF">OFAG_01125</name>
</gene>
<evidence type="ECO:0000259" key="12">
    <source>
        <dbReference type="Pfam" id="PF25944"/>
    </source>
</evidence>
<keyword evidence="4" id="KW-1003">Cell membrane</keyword>
<feature type="compositionally biased region" description="Low complexity" evidence="8">
    <location>
        <begin position="387"/>
        <end position="403"/>
    </location>
</feature>
<dbReference type="Gene3D" id="2.40.50.100">
    <property type="match status" value="1"/>
</dbReference>
<feature type="domain" description="Multidrug resistance protein MdtA-like alpha-helical hairpin" evidence="10">
    <location>
        <begin position="111"/>
        <end position="180"/>
    </location>
</feature>
<dbReference type="InterPro" id="IPR058626">
    <property type="entry name" value="MdtA-like_b-barrel"/>
</dbReference>
<dbReference type="Pfam" id="PF25876">
    <property type="entry name" value="HH_MFP_RND"/>
    <property type="match status" value="1"/>
</dbReference>
<keyword evidence="9" id="KW-0812">Transmembrane</keyword>
<evidence type="ECO:0000259" key="11">
    <source>
        <dbReference type="Pfam" id="PF25917"/>
    </source>
</evidence>
<organism evidence="14 15">
    <name type="scientific">Oxalobacter paraformigenes</name>
    <dbReference type="NCBI Taxonomy" id="556268"/>
    <lineage>
        <taxon>Bacteria</taxon>
        <taxon>Pseudomonadati</taxon>
        <taxon>Pseudomonadota</taxon>
        <taxon>Betaproteobacteria</taxon>
        <taxon>Burkholderiales</taxon>
        <taxon>Oxalobacteraceae</taxon>
        <taxon>Oxalobacter</taxon>
    </lineage>
</organism>
<feature type="domain" description="Multidrug resistance protein MdtA-like barrel-sandwich hybrid" evidence="11">
    <location>
        <begin position="71"/>
        <end position="213"/>
    </location>
</feature>
<dbReference type="Pfam" id="PF25944">
    <property type="entry name" value="Beta-barrel_RND"/>
    <property type="match status" value="1"/>
</dbReference>
<proteinExistence type="inferred from homology"/>
<keyword evidence="7" id="KW-0175">Coiled coil</keyword>
<feature type="compositionally biased region" description="Polar residues" evidence="8">
    <location>
        <begin position="467"/>
        <end position="476"/>
    </location>
</feature>
<comment type="caution">
    <text evidence="14">The sequence shown here is derived from an EMBL/GenBank/DDBJ whole genome shotgun (WGS) entry which is preliminary data.</text>
</comment>
<keyword evidence="5" id="KW-0997">Cell inner membrane</keyword>
<dbReference type="PANTHER" id="PTHR30469:SF12">
    <property type="entry name" value="MULTIDRUG RESISTANCE PROTEIN MDTA"/>
    <property type="match status" value="1"/>
</dbReference>
<evidence type="ECO:0000256" key="3">
    <source>
        <dbReference type="ARBA" id="ARBA00022448"/>
    </source>
</evidence>
<dbReference type="GO" id="GO:0015562">
    <property type="term" value="F:efflux transmembrane transporter activity"/>
    <property type="evidence" value="ECO:0007669"/>
    <property type="project" value="TreeGrafter"/>
</dbReference>
<feature type="transmembrane region" description="Helical" evidence="9">
    <location>
        <begin position="12"/>
        <end position="31"/>
    </location>
</feature>
<evidence type="ECO:0000259" key="10">
    <source>
        <dbReference type="Pfam" id="PF25876"/>
    </source>
</evidence>
<dbReference type="Pfam" id="PF25967">
    <property type="entry name" value="RND-MFP_C"/>
    <property type="match status" value="1"/>
</dbReference>
<evidence type="ECO:0000256" key="1">
    <source>
        <dbReference type="ARBA" id="ARBA00004236"/>
    </source>
</evidence>
<evidence type="ECO:0000256" key="2">
    <source>
        <dbReference type="ARBA" id="ARBA00009477"/>
    </source>
</evidence>
<dbReference type="EMBL" id="ACDP02000010">
    <property type="protein sequence ID" value="EEO27972.2"/>
    <property type="molecule type" value="Genomic_DNA"/>
</dbReference>
<keyword evidence="6 9" id="KW-0472">Membrane</keyword>
<dbReference type="InterPro" id="IPR058627">
    <property type="entry name" value="MdtA-like_C"/>
</dbReference>
<dbReference type="InterPro" id="IPR058625">
    <property type="entry name" value="MdtA-like_BSH"/>
</dbReference>
<sequence length="476" mass="50973">MPKNARLRRPLVIASAVLILVLLIWSLYWMVAKNRAVAPRGMTVAVGVAPVRQEDAPLRIDALGTVNSTYTATVRSRVDGQLMKLHFTEGQLVKEGQLLAELDARPFKAALMQAEGQLMRDKALLENARLDLKRYRQLLEQNSIAKQQVDTQEALVKQYEGAVKLDQGAVDNARLQLTYSRITAPISGRAGLRQVDLGNIVQASDTGGIVTITQEQPINVVFSIPEVDLGQVLQAYAANRKLAVSAWDRENRRQIAEGTLLALDNRLNTDTGTIGIKAKFANTRGELFPNQFVNVHLHLGSQENAILVPTVAIQLGKLGHTVYRVNDNNTVSLVRVKTGATSGDNTIIEDGLEPGQIVVIDGVDKLRDGSKIRIVDRRAAASGDTGTAPQAASPESASSESTPAPNPKPLQNTGAETGETPAPEPAGTQAARLPENVRTTRPTQAAIPGKPAGDEKAETAAPAGIPSGNTARSPQP</sequence>
<dbReference type="Proteomes" id="UP000003973">
    <property type="component" value="Unassembled WGS sequence"/>
</dbReference>
<reference evidence="14" key="1">
    <citation type="submission" date="2011-10" db="EMBL/GenBank/DDBJ databases">
        <title>The Genome Sequence of Oxalobacter formigenes HOxBLS.</title>
        <authorList>
            <consortium name="The Broad Institute Genome Sequencing Platform"/>
            <person name="Earl A."/>
            <person name="Ward D."/>
            <person name="Feldgarden M."/>
            <person name="Gevers D."/>
            <person name="Allison M.J."/>
            <person name="Humphrey S."/>
            <person name="Young S.K."/>
            <person name="Zeng Q."/>
            <person name="Gargeya S."/>
            <person name="Fitzgerald M."/>
            <person name="Haas B."/>
            <person name="Abouelleil A."/>
            <person name="Alvarado L."/>
            <person name="Arachchi H.M."/>
            <person name="Berlin A."/>
            <person name="Brown A."/>
            <person name="Chapman S.B."/>
            <person name="Chen Z."/>
            <person name="Dunbar C."/>
            <person name="Freedman E."/>
            <person name="Gearin G."/>
            <person name="Goldberg J."/>
            <person name="Griggs A."/>
            <person name="Gujja S."/>
            <person name="Heiman D."/>
            <person name="Howarth C."/>
            <person name="Larson L."/>
            <person name="Lui A."/>
            <person name="MacDonald P.J.P."/>
            <person name="Montmayeur A."/>
            <person name="Murphy C."/>
            <person name="Neiman D."/>
            <person name="Pearson M."/>
            <person name="Priest M."/>
            <person name="Roberts A."/>
            <person name="Saif S."/>
            <person name="Shea T."/>
            <person name="Shenoy N."/>
            <person name="Sisk P."/>
            <person name="Stolte C."/>
            <person name="Sykes S."/>
            <person name="Wortman J."/>
            <person name="Nusbaum C."/>
            <person name="Birren B."/>
        </authorList>
    </citation>
    <scope>NUCLEOTIDE SEQUENCE [LARGE SCALE GENOMIC DNA]</scope>
    <source>
        <strain evidence="14">HOxBLS</strain>
    </source>
</reference>
<protein>
    <submittedName>
        <fullName evidence="14">Efflux transporter, RND family, MFP subunit</fullName>
    </submittedName>
</protein>
<evidence type="ECO:0000256" key="9">
    <source>
        <dbReference type="SAM" id="Phobius"/>
    </source>
</evidence>
<comment type="subcellular location">
    <subcellularLocation>
        <location evidence="1">Cell membrane</location>
    </subcellularLocation>
</comment>
<dbReference type="eggNOG" id="COG0845">
    <property type="taxonomic scope" value="Bacteria"/>
</dbReference>
<dbReference type="Gene3D" id="2.40.420.20">
    <property type="match status" value="1"/>
</dbReference>
<keyword evidence="15" id="KW-1185">Reference proteome</keyword>
<feature type="domain" description="Multidrug resistance protein MdtA-like C-terminal permuted SH3" evidence="13">
    <location>
        <begin position="304"/>
        <end position="365"/>
    </location>
</feature>
<dbReference type="SUPFAM" id="SSF111369">
    <property type="entry name" value="HlyD-like secretion proteins"/>
    <property type="match status" value="1"/>
</dbReference>
<dbReference type="Gene3D" id="2.40.30.170">
    <property type="match status" value="1"/>
</dbReference>
<feature type="domain" description="Multidrug resistance protein MdtA-like beta-barrel" evidence="12">
    <location>
        <begin position="217"/>
        <end position="300"/>
    </location>
</feature>
<keyword evidence="9" id="KW-1133">Transmembrane helix</keyword>
<evidence type="ECO:0000313" key="14">
    <source>
        <dbReference type="EMBL" id="EEO27972.2"/>
    </source>
</evidence>
<dbReference type="HOGENOM" id="CLU_018816_2_0_4"/>
<evidence type="ECO:0000259" key="13">
    <source>
        <dbReference type="Pfam" id="PF25967"/>
    </source>
</evidence>
<dbReference type="InterPro" id="IPR006143">
    <property type="entry name" value="RND_pump_MFP"/>
</dbReference>
<feature type="region of interest" description="Disordered" evidence="8">
    <location>
        <begin position="377"/>
        <end position="476"/>
    </location>
</feature>
<dbReference type="InterPro" id="IPR058624">
    <property type="entry name" value="MdtA-like_HH"/>
</dbReference>
<dbReference type="RefSeq" id="WP_020994922.1">
    <property type="nucleotide sequence ID" value="NZ_CABMNL010000001.1"/>
</dbReference>
<evidence type="ECO:0000256" key="4">
    <source>
        <dbReference type="ARBA" id="ARBA00022475"/>
    </source>
</evidence>
<dbReference type="GO" id="GO:1990281">
    <property type="term" value="C:efflux pump complex"/>
    <property type="evidence" value="ECO:0007669"/>
    <property type="project" value="TreeGrafter"/>
</dbReference>
<dbReference type="PANTHER" id="PTHR30469">
    <property type="entry name" value="MULTIDRUG RESISTANCE PROTEIN MDTA"/>
    <property type="match status" value="1"/>
</dbReference>
<evidence type="ECO:0000256" key="8">
    <source>
        <dbReference type="SAM" id="MobiDB-lite"/>
    </source>
</evidence>
<dbReference type="Gene3D" id="1.10.287.470">
    <property type="entry name" value="Helix hairpin bin"/>
    <property type="match status" value="1"/>
</dbReference>
<dbReference type="AlphaFoldDB" id="C3X436"/>
<evidence type="ECO:0000256" key="6">
    <source>
        <dbReference type="ARBA" id="ARBA00023136"/>
    </source>
</evidence>